<dbReference type="AlphaFoldDB" id="A0A381TEK0"/>
<sequence length="481" mass="49275">VVLLALLIGSLSLGVEAPGDVREAPPAVARTAMSLAGQSSDLWFCIGPTDALEGIRDRVVQVASIAAGPTDGRVIVVDDRGRAVERAFRLDAGDRLEIRPGRFVPGSAFAAVTVEVPGGAVVVGQRIEGDGVDHRPCLTRTSGTWLVPWSTTARPGNRVWLLMHNPFPASAVVDLRFVGDIGRRETLDSQGMVVAGRSLVAYDVTERISDSAVVSALVDVRVGQVAVARLQLADGEGPTGLRGLDLAPGLPEARSRLFVPGVGPVAGSGGDLSVVVLNPGEDTVELEVVARTSPSDGFVEPWPVVLRAGQRHVVDLGDGRLDGVGTFGIEVRTLDDQPVAASLVRRGVVAGGAAGEQAATGQLAVPDLAVRPAVAVVARGWLVDLGERFESTGDILAVANPAGSSIAILEVKVLAGRAPEGLPAVVELDPGTQVVFPLGAGGPVILAVESTSPVVASVRESSPAGSTAGVAVAVVGTEDWP</sequence>
<feature type="non-terminal residue" evidence="1">
    <location>
        <position position="481"/>
    </location>
</feature>
<feature type="non-terminal residue" evidence="1">
    <location>
        <position position="1"/>
    </location>
</feature>
<evidence type="ECO:0000313" key="1">
    <source>
        <dbReference type="EMBL" id="SVA13941.1"/>
    </source>
</evidence>
<dbReference type="EMBL" id="UINC01004385">
    <property type="protein sequence ID" value="SVA13941.1"/>
    <property type="molecule type" value="Genomic_DNA"/>
</dbReference>
<gene>
    <name evidence="1" type="ORF">METZ01_LOCUS66795</name>
</gene>
<name>A0A381TEK0_9ZZZZ</name>
<dbReference type="Pfam" id="PF18986">
    <property type="entry name" value="DUF5719"/>
    <property type="match status" value="1"/>
</dbReference>
<reference evidence="1" key="1">
    <citation type="submission" date="2018-05" db="EMBL/GenBank/DDBJ databases">
        <authorList>
            <person name="Lanie J.A."/>
            <person name="Ng W.-L."/>
            <person name="Kazmierczak K.M."/>
            <person name="Andrzejewski T.M."/>
            <person name="Davidsen T.M."/>
            <person name="Wayne K.J."/>
            <person name="Tettelin H."/>
            <person name="Glass J.I."/>
            <person name="Rusch D."/>
            <person name="Podicherti R."/>
            <person name="Tsui H.-C.T."/>
            <person name="Winkler M.E."/>
        </authorList>
    </citation>
    <scope>NUCLEOTIDE SEQUENCE</scope>
</reference>
<accession>A0A381TEK0</accession>
<dbReference type="InterPro" id="IPR043777">
    <property type="entry name" value="DUF5719"/>
</dbReference>
<proteinExistence type="predicted"/>
<organism evidence="1">
    <name type="scientific">marine metagenome</name>
    <dbReference type="NCBI Taxonomy" id="408172"/>
    <lineage>
        <taxon>unclassified sequences</taxon>
        <taxon>metagenomes</taxon>
        <taxon>ecological metagenomes</taxon>
    </lineage>
</organism>
<protein>
    <submittedName>
        <fullName evidence="1">Uncharacterized protein</fullName>
    </submittedName>
</protein>